<organism evidence="2 3">
    <name type="scientific">Lentzea fradiae</name>
    <dbReference type="NCBI Taxonomy" id="200378"/>
    <lineage>
        <taxon>Bacteria</taxon>
        <taxon>Bacillati</taxon>
        <taxon>Actinomycetota</taxon>
        <taxon>Actinomycetes</taxon>
        <taxon>Pseudonocardiales</taxon>
        <taxon>Pseudonocardiaceae</taxon>
        <taxon>Lentzea</taxon>
    </lineage>
</organism>
<dbReference type="RefSeq" id="WP_218133807.1">
    <property type="nucleotide sequence ID" value="NZ_FNCC01000008.1"/>
</dbReference>
<name>A0A1G7UMI0_9PSEU</name>
<dbReference type="AlphaFoldDB" id="A0A1G7UMI0"/>
<dbReference type="Proteomes" id="UP000199623">
    <property type="component" value="Unassembled WGS sequence"/>
</dbReference>
<gene>
    <name evidence="2" type="ORF">SAMN05216553_108296</name>
</gene>
<feature type="domain" description="FAD-dependent urate hydroxylase HpyO/Asp monooxygenase CreE-like FAD/NAD(P)-binding" evidence="1">
    <location>
        <begin position="6"/>
        <end position="185"/>
    </location>
</feature>
<dbReference type="SUPFAM" id="SSF51905">
    <property type="entry name" value="FAD/NAD(P)-binding domain"/>
    <property type="match status" value="1"/>
</dbReference>
<dbReference type="InterPro" id="IPR038732">
    <property type="entry name" value="HpyO/CreE_NAD-binding"/>
</dbReference>
<accession>A0A1G7UMI0</accession>
<dbReference type="STRING" id="200378.SAMN05216553_108296"/>
<dbReference type="Pfam" id="PF13454">
    <property type="entry name" value="NAD_binding_9"/>
    <property type="match status" value="1"/>
</dbReference>
<evidence type="ECO:0000313" key="2">
    <source>
        <dbReference type="EMBL" id="SDG48687.1"/>
    </source>
</evidence>
<dbReference type="EMBL" id="FNCC01000008">
    <property type="protein sequence ID" value="SDG48687.1"/>
    <property type="molecule type" value="Genomic_DNA"/>
</dbReference>
<dbReference type="PANTHER" id="PTHR40254:SF1">
    <property type="entry name" value="BLR0577 PROTEIN"/>
    <property type="match status" value="1"/>
</dbReference>
<evidence type="ECO:0000259" key="1">
    <source>
        <dbReference type="Pfam" id="PF13454"/>
    </source>
</evidence>
<protein>
    <submittedName>
        <fullName evidence="2">FAD-NAD(P)-binding</fullName>
    </submittedName>
</protein>
<dbReference type="Gene3D" id="3.50.50.60">
    <property type="entry name" value="FAD/NAD(P)-binding domain"/>
    <property type="match status" value="1"/>
</dbReference>
<dbReference type="PANTHER" id="PTHR40254">
    <property type="entry name" value="BLR0577 PROTEIN"/>
    <property type="match status" value="1"/>
</dbReference>
<sequence length="658" mass="72037">MTHICIIGAGPRGLSVLERLHSTAAAQHPPQPITVHVVDPSLLNGSAVWRTDQSRELLMNTVAAQITMFADETVTCAGPIVPGPSLHEWARFAEHLGPEDALPDWVRAECRDLGPDTYPTRALYGHYLRWVLRHLLRTAPANLTITLHTVTAVNLTDAEDGTQVVELDDGTVLSGLDSVVLTQGHLPTMMSEAEFELAEHAARNGLHYVAPGNPANADLSFVKPGDEVALRGMGLNFFDHMALLTTGRGGRFSRADDGSLTYHPSGAEPVLIAGSRRGVPYTARGENQKGAFGRHEPLFLTPWVIRTLRRRAERGRPADFRTEVWPLIDREVRSVYYTTLVAQRSCSCESEVFSRRYRAMCEEEFANTPIGEPFDQPRSEAENMLLDRFGIAPADRWDWNAISKPYGDREFENADDYRAWLVGYLRDDIKEALRGNVQSPVKSALDAMRDLRNEIRQIVDHSGITGDSYRDDLQKWYTPFNAFVSIGPPVRRIEEMVALIEAGVLRVVGPGMEVRPSPDGSSFLVSSSQVPGEPVRVTTLVEARLPEPDIRTTTDPLLGGLLARGECVLHRIPIAGGGHYETGGLAVGPRPYPVLGPGRVPHPRRFAFGVPTETVHWVTAAGIRPGVNSVILADADAVAQASLAVAVAVPRSSLIAGF</sequence>
<proteinExistence type="predicted"/>
<dbReference type="InterPro" id="IPR036188">
    <property type="entry name" value="FAD/NAD-bd_sf"/>
</dbReference>
<keyword evidence="3" id="KW-1185">Reference proteome</keyword>
<reference evidence="3" key="1">
    <citation type="submission" date="2016-10" db="EMBL/GenBank/DDBJ databases">
        <authorList>
            <person name="Varghese N."/>
            <person name="Submissions S."/>
        </authorList>
    </citation>
    <scope>NUCLEOTIDE SEQUENCE [LARGE SCALE GENOMIC DNA]</scope>
    <source>
        <strain evidence="3">CGMCC 4.3506</strain>
    </source>
</reference>
<dbReference type="InterPro" id="IPR052189">
    <property type="entry name" value="L-asp_N-monooxygenase_NS-form"/>
</dbReference>
<evidence type="ECO:0000313" key="3">
    <source>
        <dbReference type="Proteomes" id="UP000199623"/>
    </source>
</evidence>